<evidence type="ECO:0000313" key="13">
    <source>
        <dbReference type="Proteomes" id="UP000241048"/>
    </source>
</evidence>
<evidence type="ECO:0000256" key="10">
    <source>
        <dbReference type="RuleBase" id="RU365090"/>
    </source>
</evidence>
<evidence type="ECO:0000256" key="2">
    <source>
        <dbReference type="ARBA" id="ARBA00003487"/>
    </source>
</evidence>
<evidence type="ECO:0000256" key="9">
    <source>
        <dbReference type="ARBA" id="ARBA00047317"/>
    </source>
</evidence>
<evidence type="ECO:0000313" key="12">
    <source>
        <dbReference type="EMBL" id="PST36497.1"/>
    </source>
</evidence>
<dbReference type="InterPro" id="IPR038987">
    <property type="entry name" value="MoeA-like"/>
</dbReference>
<evidence type="ECO:0000256" key="8">
    <source>
        <dbReference type="ARBA" id="ARBA00023150"/>
    </source>
</evidence>
<dbReference type="InterPro" id="IPR036688">
    <property type="entry name" value="MoeA_C_domain_IV_sf"/>
</dbReference>
<dbReference type="EMBL" id="PYLO01000004">
    <property type="protein sequence ID" value="PST36497.1"/>
    <property type="molecule type" value="Genomic_DNA"/>
</dbReference>
<dbReference type="InterPro" id="IPR005111">
    <property type="entry name" value="MoeA_C_domain_IV"/>
</dbReference>
<keyword evidence="7 10" id="KW-0500">Molybdenum</keyword>
<dbReference type="InterPro" id="IPR001453">
    <property type="entry name" value="MoaB/Mog_dom"/>
</dbReference>
<keyword evidence="10 12" id="KW-0808">Transferase</keyword>
<dbReference type="Gene3D" id="2.40.340.10">
    <property type="entry name" value="MoeA, C-terminal, domain IV"/>
    <property type="match status" value="1"/>
</dbReference>
<organism evidence="12 13">
    <name type="scientific">Clostridium fessum</name>
    <dbReference type="NCBI Taxonomy" id="2126740"/>
    <lineage>
        <taxon>Bacteria</taxon>
        <taxon>Bacillati</taxon>
        <taxon>Bacillota</taxon>
        <taxon>Clostridia</taxon>
        <taxon>Eubacteriales</taxon>
        <taxon>Clostridiaceae</taxon>
        <taxon>Clostridium</taxon>
    </lineage>
</organism>
<evidence type="ECO:0000256" key="5">
    <source>
        <dbReference type="ARBA" id="ARBA00013269"/>
    </source>
</evidence>
<keyword evidence="10" id="KW-0460">Magnesium</keyword>
<comment type="cofactor">
    <cofactor evidence="10">
        <name>Mg(2+)</name>
        <dbReference type="ChEBI" id="CHEBI:18420"/>
    </cofactor>
</comment>
<dbReference type="InterPro" id="IPR036425">
    <property type="entry name" value="MoaB/Mog-like_dom_sf"/>
</dbReference>
<keyword evidence="10" id="KW-0479">Metal-binding</keyword>
<reference evidence="12 13" key="1">
    <citation type="submission" date="2018-03" db="EMBL/GenBank/DDBJ databases">
        <title>Lachnoclostridium SNUG30386 gen.nov., sp.nov., isolated from human faeces.</title>
        <authorList>
            <person name="Seo B."/>
            <person name="Jeon K."/>
            <person name="Ko G."/>
        </authorList>
    </citation>
    <scope>NUCLEOTIDE SEQUENCE [LARGE SCALE GENOMIC DNA]</scope>
    <source>
        <strain evidence="12 13">SNUG30386</strain>
    </source>
</reference>
<gene>
    <name evidence="12" type="ORF">C7U56_11945</name>
</gene>
<dbReference type="Pfam" id="PF03454">
    <property type="entry name" value="MoeA_C"/>
    <property type="match status" value="1"/>
</dbReference>
<proteinExistence type="inferred from homology"/>
<dbReference type="PROSITE" id="PS01079">
    <property type="entry name" value="MOCF_BIOSYNTHESIS_2"/>
    <property type="match status" value="1"/>
</dbReference>
<evidence type="ECO:0000256" key="4">
    <source>
        <dbReference type="ARBA" id="ARBA00010763"/>
    </source>
</evidence>
<dbReference type="RefSeq" id="WP_107001404.1">
    <property type="nucleotide sequence ID" value="NZ_JAQDBF010000002.1"/>
</dbReference>
<comment type="catalytic activity">
    <reaction evidence="9">
        <text>adenylyl-molybdopterin + molybdate = Mo-molybdopterin + AMP + H(+)</text>
        <dbReference type="Rhea" id="RHEA:35047"/>
        <dbReference type="ChEBI" id="CHEBI:15378"/>
        <dbReference type="ChEBI" id="CHEBI:36264"/>
        <dbReference type="ChEBI" id="CHEBI:62727"/>
        <dbReference type="ChEBI" id="CHEBI:71302"/>
        <dbReference type="ChEBI" id="CHEBI:456215"/>
        <dbReference type="EC" id="2.10.1.1"/>
    </reaction>
</comment>
<dbReference type="NCBIfam" id="NF045515">
    <property type="entry name" value="Glp_gephyrin"/>
    <property type="match status" value="1"/>
</dbReference>
<dbReference type="AlphaFoldDB" id="A0A2T3FMJ1"/>
<keyword evidence="13" id="KW-1185">Reference proteome</keyword>
<dbReference type="Gene3D" id="3.90.105.10">
    <property type="entry name" value="Molybdopterin biosynthesis moea protein, domain 2"/>
    <property type="match status" value="1"/>
</dbReference>
<evidence type="ECO:0000256" key="3">
    <source>
        <dbReference type="ARBA" id="ARBA00005046"/>
    </source>
</evidence>
<comment type="function">
    <text evidence="2">May be involved in the biosynthesis of molybdopterin.</text>
</comment>
<evidence type="ECO:0000256" key="6">
    <source>
        <dbReference type="ARBA" id="ARBA00021108"/>
    </source>
</evidence>
<dbReference type="InterPro" id="IPR008284">
    <property type="entry name" value="MoCF_biosynth_CS"/>
</dbReference>
<comment type="similarity">
    <text evidence="4 10">Belongs to the MoeA family.</text>
</comment>
<dbReference type="InterPro" id="IPR036135">
    <property type="entry name" value="MoeA_linker/N_sf"/>
</dbReference>
<comment type="function">
    <text evidence="1 10">Catalyzes the insertion of molybdate into adenylated molybdopterin with the concomitant release of AMP.</text>
</comment>
<dbReference type="Pfam" id="PF03453">
    <property type="entry name" value="MoeA_N"/>
    <property type="match status" value="1"/>
</dbReference>
<dbReference type="Pfam" id="PF00994">
    <property type="entry name" value="MoCF_biosynth"/>
    <property type="match status" value="1"/>
</dbReference>
<protein>
    <recommendedName>
        <fullName evidence="6 10">Molybdopterin molybdenumtransferase</fullName>
        <ecNumber evidence="5 10">2.10.1.1</ecNumber>
    </recommendedName>
</protein>
<dbReference type="EC" id="2.10.1.1" evidence="5 10"/>
<dbReference type="GO" id="GO:0061599">
    <property type="term" value="F:molybdopterin molybdotransferase activity"/>
    <property type="evidence" value="ECO:0007669"/>
    <property type="project" value="UniProtKB-UniRule"/>
</dbReference>
<dbReference type="Gene3D" id="2.170.190.11">
    <property type="entry name" value="Molybdopterin biosynthesis moea protein, domain 3"/>
    <property type="match status" value="1"/>
</dbReference>
<accession>A0A2T3FMJ1</accession>
<comment type="pathway">
    <text evidence="3 10">Cofactor biosynthesis; molybdopterin biosynthesis.</text>
</comment>
<dbReference type="Proteomes" id="UP000241048">
    <property type="component" value="Unassembled WGS sequence"/>
</dbReference>
<dbReference type="PANTHER" id="PTHR10192:SF5">
    <property type="entry name" value="GEPHYRIN"/>
    <property type="match status" value="1"/>
</dbReference>
<dbReference type="UniPathway" id="UPA00344"/>
<dbReference type="CDD" id="cd00887">
    <property type="entry name" value="MoeA"/>
    <property type="match status" value="1"/>
</dbReference>
<evidence type="ECO:0000256" key="7">
    <source>
        <dbReference type="ARBA" id="ARBA00022505"/>
    </source>
</evidence>
<evidence type="ECO:0000259" key="11">
    <source>
        <dbReference type="SMART" id="SM00852"/>
    </source>
</evidence>
<evidence type="ECO:0000256" key="1">
    <source>
        <dbReference type="ARBA" id="ARBA00002901"/>
    </source>
</evidence>
<comment type="caution">
    <text evidence="12">The sequence shown here is derived from an EMBL/GenBank/DDBJ whole genome shotgun (WGS) entry which is preliminary data.</text>
</comment>
<dbReference type="SUPFAM" id="SSF63867">
    <property type="entry name" value="MoeA C-terminal domain-like"/>
    <property type="match status" value="1"/>
</dbReference>
<dbReference type="SUPFAM" id="SSF53218">
    <property type="entry name" value="Molybdenum cofactor biosynthesis proteins"/>
    <property type="match status" value="1"/>
</dbReference>
<feature type="domain" description="MoaB/Mog" evidence="11">
    <location>
        <begin position="187"/>
        <end position="328"/>
    </location>
</feature>
<sequence>MKLLKVDTLAQARERLLKAAKECLPETEHVALADASDRILAEDIVSGEMIPAFRRSSVDGYAVCSKDTAGATESIPVFLKVLEEVEIGHPAVSKIEPGTCAYVPTGGMVPEGADAMVMVEYSERFGTDEVALYENVPYGKCIVLPGEDVKTGDIVLKAGTRIGPAQAGTLAALGVVQVPVFKPWKVAILSTGDELVRIDQVPGPGQVRDINTWALSCYVKKTGLELVSAEAVRDEEVLLEEKIREAVKACDLILISGGSSQGKKDMTMEILNRISKEGVFTHGLALKPGKPTILGYDKEKHTLLGGLPGHPAAALAVFHLLFVWLWKQVTGQPDQPPLEAFMTTNLAGAPGKTTCLLVKLQMAPQGLEAEPVFGKSGLISTMAEADGYVLIDMNQEGLKKGEQVKVYRF</sequence>
<name>A0A2T3FMJ1_9CLOT</name>
<keyword evidence="8 10" id="KW-0501">Molybdenum cofactor biosynthesis</keyword>
<dbReference type="SUPFAM" id="SSF63882">
    <property type="entry name" value="MoeA N-terminal region -like"/>
    <property type="match status" value="1"/>
</dbReference>
<dbReference type="Gene3D" id="3.40.980.10">
    <property type="entry name" value="MoaB/Mog-like domain"/>
    <property type="match status" value="1"/>
</dbReference>
<dbReference type="GO" id="GO:0005829">
    <property type="term" value="C:cytosol"/>
    <property type="evidence" value="ECO:0007669"/>
    <property type="project" value="TreeGrafter"/>
</dbReference>
<dbReference type="PANTHER" id="PTHR10192">
    <property type="entry name" value="MOLYBDOPTERIN BIOSYNTHESIS PROTEIN"/>
    <property type="match status" value="1"/>
</dbReference>
<dbReference type="InterPro" id="IPR005110">
    <property type="entry name" value="MoeA_linker/N"/>
</dbReference>
<dbReference type="SMART" id="SM00852">
    <property type="entry name" value="MoCF_biosynth"/>
    <property type="match status" value="1"/>
</dbReference>
<dbReference type="GO" id="GO:0046872">
    <property type="term" value="F:metal ion binding"/>
    <property type="evidence" value="ECO:0007669"/>
    <property type="project" value="UniProtKB-UniRule"/>
</dbReference>
<dbReference type="GO" id="GO:0006777">
    <property type="term" value="P:Mo-molybdopterin cofactor biosynthetic process"/>
    <property type="evidence" value="ECO:0007669"/>
    <property type="project" value="UniProtKB-UniRule"/>
</dbReference>